<sequence>MNIIWFSEIRWDYLKTRKQHLLSHFPSKDNILFIQPYNLSKKKYLKSVPKNIVCKTVPIFRGGNRLSMVLSNSSFIRLVTYTLLTMYTKLLVKKYLRGTADVICISNIFYIPIIKQLNDPIVWDYNDDPEQFGPIPEWISKLYNNKLSNKKTKIISCSKGLNQYIYTKFSNKPITIPNGVELKKFLNYKDNYKSNKKLIIGYVGIVSKWFFDFDLIKIISKKYPICEIRIYGPKDKNALRDIEEISSLQNVTIYPEQNYDVLPSIISGFSIGLIPLKSFEKVWRAASGKLLQYLAVGIPVVSVYMEQYAGLNNLILCKTHEEFVNGIDYYLKNENVMLKKNNLSEYDWIVLADQYRKILTNNIDKNENLNL</sequence>
<reference evidence="1" key="1">
    <citation type="submission" date="2018-05" db="EMBL/GenBank/DDBJ databases">
        <authorList>
            <person name="Lanie J.A."/>
            <person name="Ng W.-L."/>
            <person name="Kazmierczak K.M."/>
            <person name="Andrzejewski T.M."/>
            <person name="Davidsen T.M."/>
            <person name="Wayne K.J."/>
            <person name="Tettelin H."/>
            <person name="Glass J.I."/>
            <person name="Rusch D."/>
            <person name="Podicherti R."/>
            <person name="Tsui H.-C.T."/>
            <person name="Winkler M.E."/>
        </authorList>
    </citation>
    <scope>NUCLEOTIDE SEQUENCE</scope>
</reference>
<gene>
    <name evidence="1" type="ORF">METZ01_LOCUS116183</name>
</gene>
<evidence type="ECO:0008006" key="2">
    <source>
        <dbReference type="Google" id="ProtNLM"/>
    </source>
</evidence>
<dbReference type="AlphaFoldDB" id="A0A381XF22"/>
<protein>
    <recommendedName>
        <fullName evidence="2">Glycosyl transferase family 1 domain-containing protein</fullName>
    </recommendedName>
</protein>
<dbReference type="EMBL" id="UINC01014943">
    <property type="protein sequence ID" value="SVA63329.1"/>
    <property type="molecule type" value="Genomic_DNA"/>
</dbReference>
<proteinExistence type="predicted"/>
<organism evidence="1">
    <name type="scientific">marine metagenome</name>
    <dbReference type="NCBI Taxonomy" id="408172"/>
    <lineage>
        <taxon>unclassified sequences</taxon>
        <taxon>metagenomes</taxon>
        <taxon>ecological metagenomes</taxon>
    </lineage>
</organism>
<accession>A0A381XF22</accession>
<name>A0A381XF22_9ZZZZ</name>
<evidence type="ECO:0000313" key="1">
    <source>
        <dbReference type="EMBL" id="SVA63329.1"/>
    </source>
</evidence>
<dbReference type="Gene3D" id="3.40.50.2000">
    <property type="entry name" value="Glycogen Phosphorylase B"/>
    <property type="match status" value="1"/>
</dbReference>
<dbReference type="SUPFAM" id="SSF53756">
    <property type="entry name" value="UDP-Glycosyltransferase/glycogen phosphorylase"/>
    <property type="match status" value="1"/>
</dbReference>